<comment type="similarity">
    <text evidence="2 7">Belongs to the DedA family.</text>
</comment>
<dbReference type="Pfam" id="PF09335">
    <property type="entry name" value="VTT_dom"/>
    <property type="match status" value="1"/>
</dbReference>
<organism evidence="10 11">
    <name type="scientific">Kolteria novifilia</name>
    <dbReference type="NCBI Taxonomy" id="2527975"/>
    <lineage>
        <taxon>Bacteria</taxon>
        <taxon>Pseudomonadati</taxon>
        <taxon>Planctomycetota</taxon>
        <taxon>Planctomycetia</taxon>
        <taxon>Kolteriales</taxon>
        <taxon>Kolteriaceae</taxon>
        <taxon>Kolteria</taxon>
    </lineage>
</organism>
<reference evidence="10 11" key="1">
    <citation type="submission" date="2019-02" db="EMBL/GenBank/DDBJ databases">
        <title>Deep-cultivation of Planctomycetes and their phenomic and genomic characterization uncovers novel biology.</title>
        <authorList>
            <person name="Wiegand S."/>
            <person name="Jogler M."/>
            <person name="Boedeker C."/>
            <person name="Pinto D."/>
            <person name="Vollmers J."/>
            <person name="Rivas-Marin E."/>
            <person name="Kohn T."/>
            <person name="Peeters S.H."/>
            <person name="Heuer A."/>
            <person name="Rast P."/>
            <person name="Oberbeckmann S."/>
            <person name="Bunk B."/>
            <person name="Jeske O."/>
            <person name="Meyerdierks A."/>
            <person name="Storesund J.E."/>
            <person name="Kallscheuer N."/>
            <person name="Luecker S."/>
            <person name="Lage O.M."/>
            <person name="Pohl T."/>
            <person name="Merkel B.J."/>
            <person name="Hornburger P."/>
            <person name="Mueller R.-W."/>
            <person name="Bruemmer F."/>
            <person name="Labrenz M."/>
            <person name="Spormann A.M."/>
            <person name="Op den Camp H."/>
            <person name="Overmann J."/>
            <person name="Amann R."/>
            <person name="Jetten M.S.M."/>
            <person name="Mascher T."/>
            <person name="Medema M.H."/>
            <person name="Devos D.P."/>
            <person name="Kaster A.-K."/>
            <person name="Ovreas L."/>
            <person name="Rohde M."/>
            <person name="Galperin M.Y."/>
            <person name="Jogler C."/>
        </authorList>
    </citation>
    <scope>NUCLEOTIDE SEQUENCE [LARGE SCALE GENOMIC DNA]</scope>
    <source>
        <strain evidence="10 11">Pan216</strain>
    </source>
</reference>
<keyword evidence="6 7" id="KW-0472">Membrane</keyword>
<evidence type="ECO:0000256" key="3">
    <source>
        <dbReference type="ARBA" id="ARBA00022475"/>
    </source>
</evidence>
<dbReference type="PANTHER" id="PTHR30353:SF15">
    <property type="entry name" value="INNER MEMBRANE PROTEIN YABI"/>
    <property type="match status" value="1"/>
</dbReference>
<evidence type="ECO:0000256" key="4">
    <source>
        <dbReference type="ARBA" id="ARBA00022692"/>
    </source>
</evidence>
<keyword evidence="5 7" id="KW-1133">Transmembrane helix</keyword>
<keyword evidence="11" id="KW-1185">Reference proteome</keyword>
<feature type="transmembrane region" description="Helical" evidence="7">
    <location>
        <begin position="170"/>
        <end position="189"/>
    </location>
</feature>
<dbReference type="PANTHER" id="PTHR30353">
    <property type="entry name" value="INNER MEMBRANE PROTEIN DEDA-RELATED"/>
    <property type="match status" value="1"/>
</dbReference>
<evidence type="ECO:0000259" key="9">
    <source>
        <dbReference type="Pfam" id="PF09335"/>
    </source>
</evidence>
<protein>
    <submittedName>
        <fullName evidence="10">Inner membrane protein YohD</fullName>
    </submittedName>
</protein>
<gene>
    <name evidence="10" type="primary">yohD</name>
    <name evidence="10" type="ORF">Pan216_10640</name>
</gene>
<feature type="transmembrane region" description="Helical" evidence="7">
    <location>
        <begin position="133"/>
        <end position="158"/>
    </location>
</feature>
<feature type="domain" description="VTT" evidence="9">
    <location>
        <begin position="29"/>
        <end position="155"/>
    </location>
</feature>
<comment type="subcellular location">
    <subcellularLocation>
        <location evidence="1 7">Cell membrane</location>
        <topology evidence="1 7">Multi-pass membrane protein</topology>
    </subcellularLocation>
</comment>
<name>A0A518AZT1_9BACT</name>
<feature type="compositionally biased region" description="Acidic residues" evidence="8">
    <location>
        <begin position="206"/>
        <end position="216"/>
    </location>
</feature>
<keyword evidence="4 7" id="KW-0812">Transmembrane</keyword>
<evidence type="ECO:0000256" key="1">
    <source>
        <dbReference type="ARBA" id="ARBA00004651"/>
    </source>
</evidence>
<feature type="region of interest" description="Disordered" evidence="8">
    <location>
        <begin position="196"/>
        <end position="216"/>
    </location>
</feature>
<evidence type="ECO:0000256" key="5">
    <source>
        <dbReference type="ARBA" id="ARBA00022989"/>
    </source>
</evidence>
<feature type="transmembrane region" description="Helical" evidence="7">
    <location>
        <begin position="35"/>
        <end position="62"/>
    </location>
</feature>
<keyword evidence="3 7" id="KW-1003">Cell membrane</keyword>
<dbReference type="AlphaFoldDB" id="A0A518AZT1"/>
<evidence type="ECO:0000256" key="7">
    <source>
        <dbReference type="RuleBase" id="RU367016"/>
    </source>
</evidence>
<dbReference type="Proteomes" id="UP000317093">
    <property type="component" value="Chromosome"/>
</dbReference>
<evidence type="ECO:0000313" key="10">
    <source>
        <dbReference type="EMBL" id="QDU60225.1"/>
    </source>
</evidence>
<dbReference type="RefSeq" id="WP_145255735.1">
    <property type="nucleotide sequence ID" value="NZ_CP036279.1"/>
</dbReference>
<dbReference type="EMBL" id="CP036279">
    <property type="protein sequence ID" value="QDU60225.1"/>
    <property type="molecule type" value="Genomic_DNA"/>
</dbReference>
<dbReference type="GO" id="GO:0005886">
    <property type="term" value="C:plasma membrane"/>
    <property type="evidence" value="ECO:0007669"/>
    <property type="project" value="UniProtKB-SubCell"/>
</dbReference>
<evidence type="ECO:0000313" key="11">
    <source>
        <dbReference type="Proteomes" id="UP000317093"/>
    </source>
</evidence>
<dbReference type="InterPro" id="IPR032818">
    <property type="entry name" value="DedA-like"/>
</dbReference>
<evidence type="ECO:0000256" key="2">
    <source>
        <dbReference type="ARBA" id="ARBA00010792"/>
    </source>
</evidence>
<accession>A0A518AZT1</accession>
<feature type="transmembrane region" description="Helical" evidence="7">
    <location>
        <begin position="12"/>
        <end position="29"/>
    </location>
</feature>
<dbReference type="OrthoDB" id="9813426at2"/>
<proteinExistence type="inferred from homology"/>
<dbReference type="KEGG" id="knv:Pan216_10640"/>
<evidence type="ECO:0000256" key="6">
    <source>
        <dbReference type="ARBA" id="ARBA00023136"/>
    </source>
</evidence>
<feature type="transmembrane region" description="Helical" evidence="7">
    <location>
        <begin position="107"/>
        <end position="127"/>
    </location>
</feature>
<sequence>MDWLAQLDPVSIYLAIGTMLVLAGVGLPFPEEICVIASGILLAQGLVTLHGVVLTLAIGIVGGDTAAYLMGRTFGMKLANYPPFRWALTEKHLERVQYEFRKHHVKAIFFGRLIMGVRFVTMIVAGMSRVPLWKFILLDASAASLTTPVTVSISYVVGDPERAKKILKSVDLIIAAVVVVALSSVWVVIRYRDRWKGPGKGQEGSDVIEEATNDAG</sequence>
<dbReference type="InterPro" id="IPR032816">
    <property type="entry name" value="VTT_dom"/>
</dbReference>
<evidence type="ECO:0000256" key="8">
    <source>
        <dbReference type="SAM" id="MobiDB-lite"/>
    </source>
</evidence>